<evidence type="ECO:0000256" key="1">
    <source>
        <dbReference type="SAM" id="MobiDB-lite"/>
    </source>
</evidence>
<organism evidence="2 3">
    <name type="scientific">Penicillium arizonense</name>
    <dbReference type="NCBI Taxonomy" id="1835702"/>
    <lineage>
        <taxon>Eukaryota</taxon>
        <taxon>Fungi</taxon>
        <taxon>Dikarya</taxon>
        <taxon>Ascomycota</taxon>
        <taxon>Pezizomycotina</taxon>
        <taxon>Eurotiomycetes</taxon>
        <taxon>Eurotiomycetidae</taxon>
        <taxon>Eurotiales</taxon>
        <taxon>Aspergillaceae</taxon>
        <taxon>Penicillium</taxon>
    </lineage>
</organism>
<dbReference type="AlphaFoldDB" id="A0A1F5LEF5"/>
<reference evidence="2 3" key="1">
    <citation type="journal article" date="2016" name="Sci. Rep.">
        <title>Penicillium arizonense, a new, genome sequenced fungal species, reveals a high chemical diversity in secreted metabolites.</title>
        <authorList>
            <person name="Grijseels S."/>
            <person name="Nielsen J.C."/>
            <person name="Randelovic M."/>
            <person name="Nielsen J."/>
            <person name="Nielsen K.F."/>
            <person name="Workman M."/>
            <person name="Frisvad J.C."/>
        </authorList>
    </citation>
    <scope>NUCLEOTIDE SEQUENCE [LARGE SCALE GENOMIC DNA]</scope>
    <source>
        <strain evidence="2 3">CBS 141311</strain>
    </source>
</reference>
<feature type="compositionally biased region" description="Basic and acidic residues" evidence="1">
    <location>
        <begin position="159"/>
        <end position="168"/>
    </location>
</feature>
<dbReference type="OrthoDB" id="4369870at2759"/>
<dbReference type="Proteomes" id="UP000177622">
    <property type="component" value="Unassembled WGS sequence"/>
</dbReference>
<feature type="compositionally biased region" description="Polar residues" evidence="1">
    <location>
        <begin position="1"/>
        <end position="11"/>
    </location>
</feature>
<dbReference type="RefSeq" id="XP_022487048.1">
    <property type="nucleotide sequence ID" value="XM_022633109.1"/>
</dbReference>
<name>A0A1F5LEF5_PENAI</name>
<comment type="caution">
    <text evidence="2">The sequence shown here is derived from an EMBL/GenBank/DDBJ whole genome shotgun (WGS) entry which is preliminary data.</text>
</comment>
<sequence>MPEATRQTSTKDGSDEPSDHPNGFVTIREIDGQRVNMRIYNDGRISGTLPDGSRPVSRSGTSTTRRGHSAAFSGGRMGALRRMSMRTGSRMNSSRHHPYGGRPTPRSVPDNLDAKNMPPIDWSQTSTANPSTSSQVEGHNSGAGGADGPTSAPTMTIPHEQESDEARGRRLQSQPEPRSPSSSPGRRELSRRVPNEVDKIHYKERKFNEQQEQGRRH</sequence>
<gene>
    <name evidence="2" type="ORF">PENARI_c013G01009</name>
</gene>
<dbReference type="EMBL" id="LXJU01000013">
    <property type="protein sequence ID" value="OGE51604.1"/>
    <property type="molecule type" value="Genomic_DNA"/>
</dbReference>
<evidence type="ECO:0000313" key="3">
    <source>
        <dbReference type="Proteomes" id="UP000177622"/>
    </source>
</evidence>
<feature type="compositionally biased region" description="Basic and acidic residues" evidence="1">
    <location>
        <begin position="185"/>
        <end position="217"/>
    </location>
</feature>
<dbReference type="GeneID" id="34577843"/>
<accession>A0A1F5LEF5</accession>
<feature type="compositionally biased region" description="Low complexity" evidence="1">
    <location>
        <begin position="171"/>
        <end position="184"/>
    </location>
</feature>
<feature type="compositionally biased region" description="Polar residues" evidence="1">
    <location>
        <begin position="122"/>
        <end position="138"/>
    </location>
</feature>
<feature type="region of interest" description="Disordered" evidence="1">
    <location>
        <begin position="1"/>
        <end position="217"/>
    </location>
</feature>
<protein>
    <submittedName>
        <fullName evidence="2">Uncharacterized protein</fullName>
    </submittedName>
</protein>
<proteinExistence type="predicted"/>
<keyword evidence="3" id="KW-1185">Reference proteome</keyword>
<evidence type="ECO:0000313" key="2">
    <source>
        <dbReference type="EMBL" id="OGE51604.1"/>
    </source>
</evidence>